<evidence type="ECO:0000256" key="3">
    <source>
        <dbReference type="SAM" id="SignalP"/>
    </source>
</evidence>
<evidence type="ECO:0000256" key="2">
    <source>
        <dbReference type="ARBA" id="ARBA00022729"/>
    </source>
</evidence>
<dbReference type="InterPro" id="IPR048433">
    <property type="entry name" value="YNCE-like_beta-prop"/>
</dbReference>
<dbReference type="EMBL" id="CABVQD010000018">
    <property type="protein sequence ID" value="VWC00664.1"/>
    <property type="molecule type" value="Genomic_DNA"/>
</dbReference>
<dbReference type="PROSITE" id="PS51318">
    <property type="entry name" value="TAT"/>
    <property type="match status" value="1"/>
</dbReference>
<feature type="domain" description="YNCE-like beta-propeller" evidence="4">
    <location>
        <begin position="33"/>
        <end position="328"/>
    </location>
</feature>
<gene>
    <name evidence="5" type="ORF">BPA30113_04715</name>
</gene>
<evidence type="ECO:0000313" key="6">
    <source>
        <dbReference type="Proteomes" id="UP000494330"/>
    </source>
</evidence>
<comment type="cofactor">
    <cofactor evidence="1">
        <name>Cu cation</name>
        <dbReference type="ChEBI" id="CHEBI:23378"/>
    </cofactor>
</comment>
<proteinExistence type="predicted"/>
<feature type="signal peptide" evidence="3">
    <location>
        <begin position="1"/>
        <end position="34"/>
    </location>
</feature>
<dbReference type="PANTHER" id="PTHR47197">
    <property type="entry name" value="PROTEIN NIRF"/>
    <property type="match status" value="1"/>
</dbReference>
<name>A0A6P2NZS6_9BURK</name>
<dbReference type="InterPro" id="IPR006311">
    <property type="entry name" value="TAT_signal"/>
</dbReference>
<dbReference type="PANTHER" id="PTHR47197:SF3">
    <property type="entry name" value="DIHYDRO-HEME D1 DEHYDROGENASE"/>
    <property type="match status" value="1"/>
</dbReference>
<keyword evidence="2 3" id="KW-0732">Signal</keyword>
<dbReference type="InterPro" id="IPR011045">
    <property type="entry name" value="N2O_reductase_N"/>
</dbReference>
<dbReference type="RefSeq" id="WP_034197622.1">
    <property type="nucleotide sequence ID" value="NZ_CABVQD010000018.1"/>
</dbReference>
<evidence type="ECO:0000313" key="5">
    <source>
        <dbReference type="EMBL" id="VWC00664.1"/>
    </source>
</evidence>
<protein>
    <submittedName>
        <fullName evidence="5">YVTN beta-propeller repeat-containing protein</fullName>
    </submittedName>
</protein>
<accession>A0A6P2NZS6</accession>
<dbReference type="Proteomes" id="UP000494330">
    <property type="component" value="Unassembled WGS sequence"/>
</dbReference>
<organism evidence="5 6">
    <name type="scientific">Burkholderia paludis</name>
    <dbReference type="NCBI Taxonomy" id="1506587"/>
    <lineage>
        <taxon>Bacteria</taxon>
        <taxon>Pseudomonadati</taxon>
        <taxon>Pseudomonadota</taxon>
        <taxon>Betaproteobacteria</taxon>
        <taxon>Burkholderiales</taxon>
        <taxon>Burkholderiaceae</taxon>
        <taxon>Burkholderia</taxon>
        <taxon>Burkholderia cepacia complex</taxon>
    </lineage>
</organism>
<sequence length="343" mass="36837">MKLSRRTWLGHSLAVPLGLSLSPLLSLRSGLAAAASAPTSVPALAIVMNSGEASVSVIDMATHRVVRTLPTLREPSHWALTPDRSKLYIADASGNALFVVDPLTGTALGHKTIADPYQLGFSPDHRYLVVNALRLNYVDVYRADDLALVKRFEAGGMPSHLDFAPDARTSFSSMQESDTLVAFDLGSMTVRWTARVGATPAGVLWHNGKVLVCVMGADHVAEVDPADGKVLRRIKTGVGPHNIFLTPDGKTLYVSNRIGGSLAALDPVTYALRRTYPFHGAGPDDVSVAPDGKLWVTLRFREQVAVLDPVSGSYETIDVGRSPHGIFLTTELRRPGLITAETL</sequence>
<dbReference type="InterPro" id="IPR015943">
    <property type="entry name" value="WD40/YVTN_repeat-like_dom_sf"/>
</dbReference>
<dbReference type="AlphaFoldDB" id="A0A6P2NZS6"/>
<evidence type="ECO:0000259" key="4">
    <source>
        <dbReference type="Pfam" id="PF21783"/>
    </source>
</evidence>
<dbReference type="InterPro" id="IPR051200">
    <property type="entry name" value="Host-pathogen_enzymatic-act"/>
</dbReference>
<dbReference type="SUPFAM" id="SSF50974">
    <property type="entry name" value="Nitrous oxide reductase, N-terminal domain"/>
    <property type="match status" value="1"/>
</dbReference>
<keyword evidence="6" id="KW-1185">Reference proteome</keyword>
<dbReference type="Gene3D" id="2.130.10.10">
    <property type="entry name" value="YVTN repeat-like/Quinoprotein amine dehydrogenase"/>
    <property type="match status" value="2"/>
</dbReference>
<dbReference type="Pfam" id="PF21783">
    <property type="entry name" value="YNCE"/>
    <property type="match status" value="1"/>
</dbReference>
<reference evidence="5 6" key="1">
    <citation type="submission" date="2019-09" db="EMBL/GenBank/DDBJ databases">
        <authorList>
            <person name="Depoorter E."/>
        </authorList>
    </citation>
    <scope>NUCLEOTIDE SEQUENCE [LARGE SCALE GENOMIC DNA]</scope>
    <source>
        <strain evidence="5">LMG 30113</strain>
    </source>
</reference>
<feature type="chain" id="PRO_5027012030" evidence="3">
    <location>
        <begin position="35"/>
        <end position="343"/>
    </location>
</feature>
<evidence type="ECO:0000256" key="1">
    <source>
        <dbReference type="ARBA" id="ARBA00001935"/>
    </source>
</evidence>